<evidence type="ECO:0000256" key="6">
    <source>
        <dbReference type="ARBA" id="ARBA00050768"/>
    </source>
</evidence>
<evidence type="ECO:0000313" key="8">
    <source>
        <dbReference type="EMBL" id="RAK82404.1"/>
    </source>
</evidence>
<accession>A0A8G1S069</accession>
<keyword evidence="3 7" id="KW-1133">Transmembrane helix</keyword>
<sequence length="322" mass="35195">MATPLSGDSLVPMAESVSLTSREAASGLLGSISLTCWIFLLVPQLIENYRNGNAEAISLLFLFVWFVGDITNLIGGAWAGLVPVIVAIAVYFCIADGVLISQCLYYKARNSRQAAARHRRRRSSVETPDTVTPLLGRRFSDAVEHHRPVARRAEGYVQGSTSGPEDTLAKIVEENDVGRKAWVKNFSSVLAICVIGMAGWTMAWQTGVWKPAPKEVDGGVDMAPGAMVLGYISALCYLGARLPQIYKNYCEKSCEGLSLLFFILSLMGNLTYGAGILCHSTERNYIITNVPWLIGSLGTMIEDVTIFIQFRLYAVQNPEDTV</sequence>
<evidence type="ECO:0000256" key="3">
    <source>
        <dbReference type="ARBA" id="ARBA00022989"/>
    </source>
</evidence>
<gene>
    <name evidence="8" type="ORF">BO72DRAFT_443860</name>
</gene>
<keyword evidence="4 7" id="KW-0472">Membrane</keyword>
<dbReference type="Gene3D" id="1.20.1280.290">
    <property type="match status" value="2"/>
</dbReference>
<feature type="transmembrane region" description="Helical" evidence="7">
    <location>
        <begin position="58"/>
        <end position="78"/>
    </location>
</feature>
<dbReference type="PANTHER" id="PTHR16201">
    <property type="entry name" value="SEVEN TRANSMEMBRANE PROTEIN 1-RELATED"/>
    <property type="match status" value="1"/>
</dbReference>
<feature type="transmembrane region" description="Helical" evidence="7">
    <location>
        <begin position="254"/>
        <end position="277"/>
    </location>
</feature>
<dbReference type="OrthoDB" id="8048523at2759"/>
<keyword evidence="2 7" id="KW-0812">Transmembrane</keyword>
<evidence type="ECO:0000256" key="7">
    <source>
        <dbReference type="SAM" id="Phobius"/>
    </source>
</evidence>
<evidence type="ECO:0000256" key="5">
    <source>
        <dbReference type="ARBA" id="ARBA00038039"/>
    </source>
</evidence>
<protein>
    <submittedName>
        <fullName evidence="8">Vacuolar membrane PQ loop repeat protein</fullName>
    </submittedName>
</protein>
<evidence type="ECO:0000256" key="1">
    <source>
        <dbReference type="ARBA" id="ARBA00004141"/>
    </source>
</evidence>
<evidence type="ECO:0000313" key="9">
    <source>
        <dbReference type="Proteomes" id="UP000249789"/>
    </source>
</evidence>
<dbReference type="AlphaFoldDB" id="A0A8G1S069"/>
<evidence type="ECO:0000256" key="4">
    <source>
        <dbReference type="ARBA" id="ARBA00023136"/>
    </source>
</evidence>
<name>A0A8G1S069_9EURO</name>
<comment type="catalytic activity">
    <reaction evidence="6">
        <text>L-histidine(out) + L-arginine(in) = L-histidine(in) + L-arginine(out)</text>
        <dbReference type="Rhea" id="RHEA:71063"/>
        <dbReference type="ChEBI" id="CHEBI:32682"/>
        <dbReference type="ChEBI" id="CHEBI:57595"/>
    </reaction>
</comment>
<dbReference type="GeneID" id="63861012"/>
<feature type="transmembrane region" description="Helical" evidence="7">
    <location>
        <begin position="84"/>
        <end position="106"/>
    </location>
</feature>
<dbReference type="FunFam" id="1.20.1280.290:FF:000012">
    <property type="entry name" value="Vacuolar membrane PQ loop repeat protein"/>
    <property type="match status" value="1"/>
</dbReference>
<dbReference type="EMBL" id="KZ824622">
    <property type="protein sequence ID" value="RAK82404.1"/>
    <property type="molecule type" value="Genomic_DNA"/>
</dbReference>
<feature type="transmembrane region" description="Helical" evidence="7">
    <location>
        <begin position="223"/>
        <end position="242"/>
    </location>
</feature>
<dbReference type="VEuPathDB" id="FungiDB:BO72DRAFT_443860"/>
<dbReference type="RefSeq" id="XP_040806414.1">
    <property type="nucleotide sequence ID" value="XM_040943679.1"/>
</dbReference>
<proteinExistence type="inferred from homology"/>
<dbReference type="InterPro" id="IPR051415">
    <property type="entry name" value="LAAT-1"/>
</dbReference>
<dbReference type="FunFam" id="1.20.1280.290:FF:000009">
    <property type="entry name" value="PQ loop repeat family protein"/>
    <property type="match status" value="1"/>
</dbReference>
<evidence type="ECO:0000256" key="2">
    <source>
        <dbReference type="ARBA" id="ARBA00022692"/>
    </source>
</evidence>
<dbReference type="GO" id="GO:0034486">
    <property type="term" value="P:vacuolar transmembrane transport"/>
    <property type="evidence" value="ECO:0007669"/>
    <property type="project" value="UniProtKB-ARBA"/>
</dbReference>
<dbReference type="Proteomes" id="UP000249789">
    <property type="component" value="Unassembled WGS sequence"/>
</dbReference>
<feature type="transmembrane region" description="Helical" evidence="7">
    <location>
        <begin position="186"/>
        <end position="203"/>
    </location>
</feature>
<keyword evidence="9" id="KW-1185">Reference proteome</keyword>
<dbReference type="PANTHER" id="PTHR16201:SF44">
    <property type="entry name" value="SEVEN TRANSMEMBRANE PROTEIN 1"/>
    <property type="match status" value="1"/>
</dbReference>
<comment type="similarity">
    <text evidence="5">Belongs to the laat-1 family.</text>
</comment>
<reference evidence="8 9" key="1">
    <citation type="submission" date="2018-02" db="EMBL/GenBank/DDBJ databases">
        <title>The genomes of Aspergillus section Nigri reveals drivers in fungal speciation.</title>
        <authorList>
            <consortium name="DOE Joint Genome Institute"/>
            <person name="Vesth T.C."/>
            <person name="Nybo J."/>
            <person name="Theobald S."/>
            <person name="Brandl J."/>
            <person name="Frisvad J.C."/>
            <person name="Nielsen K.F."/>
            <person name="Lyhne E.K."/>
            <person name="Kogle M.E."/>
            <person name="Kuo A."/>
            <person name="Riley R."/>
            <person name="Clum A."/>
            <person name="Nolan M."/>
            <person name="Lipzen A."/>
            <person name="Salamov A."/>
            <person name="Henrissat B."/>
            <person name="Wiebenga A."/>
            <person name="De vries R.P."/>
            <person name="Grigoriev I.V."/>
            <person name="Mortensen U.H."/>
            <person name="Andersen M.R."/>
            <person name="Baker S.E."/>
        </authorList>
    </citation>
    <scope>NUCLEOTIDE SEQUENCE [LARGE SCALE GENOMIC DNA]</scope>
    <source>
        <strain evidence="8 9">CBS 313.89</strain>
    </source>
</reference>
<dbReference type="InterPro" id="IPR006603">
    <property type="entry name" value="PQ-loop_rpt"/>
</dbReference>
<dbReference type="GO" id="GO:0098852">
    <property type="term" value="C:lytic vacuole membrane"/>
    <property type="evidence" value="ECO:0007669"/>
    <property type="project" value="UniProtKB-ARBA"/>
</dbReference>
<organism evidence="8 9">
    <name type="scientific">Aspergillus fijiensis CBS 313.89</name>
    <dbReference type="NCBI Taxonomy" id="1448319"/>
    <lineage>
        <taxon>Eukaryota</taxon>
        <taxon>Fungi</taxon>
        <taxon>Dikarya</taxon>
        <taxon>Ascomycota</taxon>
        <taxon>Pezizomycotina</taxon>
        <taxon>Eurotiomycetes</taxon>
        <taxon>Eurotiomycetidae</taxon>
        <taxon>Eurotiales</taxon>
        <taxon>Aspergillaceae</taxon>
        <taxon>Aspergillus</taxon>
    </lineage>
</organism>
<dbReference type="SMART" id="SM00679">
    <property type="entry name" value="CTNS"/>
    <property type="match status" value="2"/>
</dbReference>
<comment type="subcellular location">
    <subcellularLocation>
        <location evidence="1">Membrane</location>
        <topology evidence="1">Multi-pass membrane protein</topology>
    </subcellularLocation>
</comment>
<dbReference type="GO" id="GO:0015174">
    <property type="term" value="F:basic amino acid transmembrane transporter activity"/>
    <property type="evidence" value="ECO:0007669"/>
    <property type="project" value="UniProtKB-ARBA"/>
</dbReference>
<dbReference type="Pfam" id="PF04193">
    <property type="entry name" value="PQ-loop"/>
    <property type="match status" value="2"/>
</dbReference>
<feature type="transmembrane region" description="Helical" evidence="7">
    <location>
        <begin position="24"/>
        <end position="46"/>
    </location>
</feature>